<gene>
    <name evidence="2" type="ORF">PHYPSEUDO_009492</name>
</gene>
<keyword evidence="3" id="KW-1185">Reference proteome</keyword>
<evidence type="ECO:0000256" key="1">
    <source>
        <dbReference type="SAM" id="MobiDB-lite"/>
    </source>
</evidence>
<organism evidence="2 3">
    <name type="scientific">Phytophthora pseudosyringae</name>
    <dbReference type="NCBI Taxonomy" id="221518"/>
    <lineage>
        <taxon>Eukaryota</taxon>
        <taxon>Sar</taxon>
        <taxon>Stramenopiles</taxon>
        <taxon>Oomycota</taxon>
        <taxon>Peronosporomycetes</taxon>
        <taxon>Peronosporales</taxon>
        <taxon>Peronosporaceae</taxon>
        <taxon>Phytophthora</taxon>
    </lineage>
</organism>
<protein>
    <recommendedName>
        <fullName evidence="4">PH domain-containing protein</fullName>
    </recommendedName>
</protein>
<evidence type="ECO:0000313" key="3">
    <source>
        <dbReference type="Proteomes" id="UP000694044"/>
    </source>
</evidence>
<feature type="compositionally biased region" description="Polar residues" evidence="1">
    <location>
        <begin position="1"/>
        <end position="11"/>
    </location>
</feature>
<accession>A0A8T1VCK2</accession>
<dbReference type="OrthoDB" id="412814at2759"/>
<evidence type="ECO:0008006" key="4">
    <source>
        <dbReference type="Google" id="ProtNLM"/>
    </source>
</evidence>
<dbReference type="Proteomes" id="UP000694044">
    <property type="component" value="Unassembled WGS sequence"/>
</dbReference>
<feature type="compositionally biased region" description="Basic and acidic residues" evidence="1">
    <location>
        <begin position="25"/>
        <end position="39"/>
    </location>
</feature>
<proteinExistence type="predicted"/>
<dbReference type="AlphaFoldDB" id="A0A8T1VCK2"/>
<reference evidence="2" key="1">
    <citation type="submission" date="2021-02" db="EMBL/GenBank/DDBJ databases">
        <authorList>
            <person name="Palmer J.M."/>
        </authorList>
    </citation>
    <scope>NUCLEOTIDE SEQUENCE</scope>
    <source>
        <strain evidence="2">SCRP734</strain>
    </source>
</reference>
<dbReference type="EMBL" id="JAGDFM010000395">
    <property type="protein sequence ID" value="KAG7378795.1"/>
    <property type="molecule type" value="Genomic_DNA"/>
</dbReference>
<name>A0A8T1VCK2_9STRA</name>
<sequence>MMRVFSPSSRLAQRERRARGSSSRYSDRDAISGRSRNERNNVGGTLQPINPRAHASVTTVPNNEASLYMDDFCLDTPSFVTLASAMKMRVCEVFWLACNAVAWCERGKRAWQPGRADLLWCFILASFRRRVQMQLICSREPSSDQLRKYSAVLCVRRRRRHGCIGSSAVAISLDRRMHPVKMLSTKAKDSRKLTIGIEYGWRSKHVWFRAPNVAVYEQWNDVIRAALQGNGGAGFDEEESLAKWVERSGISMMETATTSGVGRCSTDSYLRGCSSSYRSDIPDDEWSGEGDAARRVLYQLQDSSTDDPGTPAERNHRVSMASLCTRYRSNSREHTDTVIWMGRPAFSFAGPDNMLCDGS</sequence>
<evidence type="ECO:0000313" key="2">
    <source>
        <dbReference type="EMBL" id="KAG7378795.1"/>
    </source>
</evidence>
<feature type="region of interest" description="Disordered" evidence="1">
    <location>
        <begin position="1"/>
        <end position="55"/>
    </location>
</feature>
<comment type="caution">
    <text evidence="2">The sequence shown here is derived from an EMBL/GenBank/DDBJ whole genome shotgun (WGS) entry which is preliminary data.</text>
</comment>